<sequence length="574" mass="63311">MQKKSDALQRLEDMQSFSFALKKDIAFSINWCFIDGGVVQDEYSRQYWCIGGVGSCVPPNAPREGQYSIIPSDNIHTAKPTTSTEVDGQCSIRLSLPQTLEENCAWAVHTRGRLRSLGGDHASCKNILRHRGAACIHVIRACHRLAFEARLLASFAPLCCDYAAHVVVTVVNDVVNVVNGDMGSIIAAKRCKWVKGVVYYKVANLDSQVSNADQLLTVDVERFSNSVTELYMGLAKPLLDIGIDAAKLTSSVGGQAPAIKLSYLVTSGMLLTWLRQPLGRLTTSEQQAEGTFRFLNSRLITHGEEIAFYNGNTREMSILQDSFRLLMSRIRSGQQVRIAVGAADTIVAKYLAIVVGYYTVSKSFMDASNTGLAGLSCGERMEDYFRSGKMMINLAEATGRLSSLQGRELQYRDHVIEFENVPLVTPNDDVLVPSLHLKVTTGMNVVVVGPNGCGKSSLFRILGELWPLHGGKLTKPPRTGLFYIPQRPYLTLGSLRDQAPHSLSDMSNAGRSDEDLMYFLEMVQLGHLVKREGGWNAVQDWPDVLSGREKQRVAMSRCSTTNRSSPFWTSALLP</sequence>
<accession>A0A9W6YKW5</accession>
<feature type="domain" description="ABC transmembrane type-1" evidence="7">
    <location>
        <begin position="192"/>
        <end position="364"/>
    </location>
</feature>
<dbReference type="Gene3D" id="3.40.50.300">
    <property type="entry name" value="P-loop containing nucleotide triphosphate hydrolases"/>
    <property type="match status" value="1"/>
</dbReference>
<evidence type="ECO:0000256" key="2">
    <source>
        <dbReference type="ARBA" id="ARBA00022448"/>
    </source>
</evidence>
<evidence type="ECO:0000256" key="3">
    <source>
        <dbReference type="ARBA" id="ARBA00022692"/>
    </source>
</evidence>
<dbReference type="InterPro" id="IPR003439">
    <property type="entry name" value="ABC_transporter-like_ATP-bd"/>
</dbReference>
<dbReference type="GO" id="GO:0015910">
    <property type="term" value="P:long-chain fatty acid import into peroxisome"/>
    <property type="evidence" value="ECO:0007669"/>
    <property type="project" value="TreeGrafter"/>
</dbReference>
<keyword evidence="4" id="KW-1133">Transmembrane helix</keyword>
<keyword evidence="2" id="KW-0813">Transport</keyword>
<dbReference type="InterPro" id="IPR050835">
    <property type="entry name" value="ABC_transporter_sub-D"/>
</dbReference>
<protein>
    <submittedName>
        <fullName evidence="8">Unnamed protein product</fullName>
    </submittedName>
</protein>
<keyword evidence="9" id="KW-1185">Reference proteome</keyword>
<dbReference type="PANTHER" id="PTHR11384">
    <property type="entry name" value="ATP-BINDING CASSETTE, SUB-FAMILY D MEMBER"/>
    <property type="match status" value="1"/>
</dbReference>
<evidence type="ECO:0000256" key="4">
    <source>
        <dbReference type="ARBA" id="ARBA00022989"/>
    </source>
</evidence>
<proteinExistence type="inferred from homology"/>
<comment type="similarity">
    <text evidence="1">Belongs to the ABC transporter superfamily. ABCD family. Peroxisomal fatty acyl CoA transporter (TC 3.A.1.203) subfamily.</text>
</comment>
<dbReference type="GO" id="GO:0005524">
    <property type="term" value="F:ATP binding"/>
    <property type="evidence" value="ECO:0007669"/>
    <property type="project" value="InterPro"/>
</dbReference>
<dbReference type="PANTHER" id="PTHR11384:SF67">
    <property type="entry name" value="ATP-BINDING CASSETTE SUB-FAMILY D MEMBER 1"/>
    <property type="match status" value="1"/>
</dbReference>
<organism evidence="8 9">
    <name type="scientific">Phytophthora lilii</name>
    <dbReference type="NCBI Taxonomy" id="2077276"/>
    <lineage>
        <taxon>Eukaryota</taxon>
        <taxon>Sar</taxon>
        <taxon>Stramenopiles</taxon>
        <taxon>Oomycota</taxon>
        <taxon>Peronosporomycetes</taxon>
        <taxon>Peronosporales</taxon>
        <taxon>Peronosporaceae</taxon>
        <taxon>Phytophthora</taxon>
    </lineage>
</organism>
<dbReference type="GO" id="GO:0006635">
    <property type="term" value="P:fatty acid beta-oxidation"/>
    <property type="evidence" value="ECO:0007669"/>
    <property type="project" value="TreeGrafter"/>
</dbReference>
<evidence type="ECO:0000256" key="5">
    <source>
        <dbReference type="ARBA" id="ARBA00023136"/>
    </source>
</evidence>
<dbReference type="AlphaFoldDB" id="A0A9W6YKW5"/>
<dbReference type="OrthoDB" id="422637at2759"/>
<evidence type="ECO:0000259" key="7">
    <source>
        <dbReference type="Pfam" id="PF06472"/>
    </source>
</evidence>
<evidence type="ECO:0000313" key="8">
    <source>
        <dbReference type="EMBL" id="GMF65711.1"/>
    </source>
</evidence>
<dbReference type="GO" id="GO:0042760">
    <property type="term" value="P:very long-chain fatty acid catabolic process"/>
    <property type="evidence" value="ECO:0007669"/>
    <property type="project" value="TreeGrafter"/>
</dbReference>
<dbReference type="EMBL" id="BSXW01012495">
    <property type="protein sequence ID" value="GMF65711.1"/>
    <property type="molecule type" value="Genomic_DNA"/>
</dbReference>
<dbReference type="GO" id="GO:0005778">
    <property type="term" value="C:peroxisomal membrane"/>
    <property type="evidence" value="ECO:0007669"/>
    <property type="project" value="TreeGrafter"/>
</dbReference>
<dbReference type="Pfam" id="PF00005">
    <property type="entry name" value="ABC_tran"/>
    <property type="match status" value="1"/>
</dbReference>
<dbReference type="GO" id="GO:0007031">
    <property type="term" value="P:peroxisome organization"/>
    <property type="evidence" value="ECO:0007669"/>
    <property type="project" value="TreeGrafter"/>
</dbReference>
<dbReference type="SUPFAM" id="SSF52540">
    <property type="entry name" value="P-loop containing nucleoside triphosphate hydrolases"/>
    <property type="match status" value="1"/>
</dbReference>
<keyword evidence="3" id="KW-0812">Transmembrane</keyword>
<dbReference type="GO" id="GO:0140359">
    <property type="term" value="F:ABC-type transporter activity"/>
    <property type="evidence" value="ECO:0007669"/>
    <property type="project" value="InterPro"/>
</dbReference>
<dbReference type="InterPro" id="IPR011527">
    <property type="entry name" value="ABC1_TM_dom"/>
</dbReference>
<dbReference type="Pfam" id="PF06472">
    <property type="entry name" value="ABC_membrane_2"/>
    <property type="match status" value="1"/>
</dbReference>
<dbReference type="InterPro" id="IPR027417">
    <property type="entry name" value="P-loop_NTPase"/>
</dbReference>
<comment type="caution">
    <text evidence="8">The sequence shown here is derived from an EMBL/GenBank/DDBJ whole genome shotgun (WGS) entry which is preliminary data.</text>
</comment>
<dbReference type="Proteomes" id="UP001165083">
    <property type="component" value="Unassembled WGS sequence"/>
</dbReference>
<feature type="domain" description="ABC transporter" evidence="6">
    <location>
        <begin position="435"/>
        <end position="562"/>
    </location>
</feature>
<evidence type="ECO:0000313" key="9">
    <source>
        <dbReference type="Proteomes" id="UP001165083"/>
    </source>
</evidence>
<dbReference type="GO" id="GO:0016887">
    <property type="term" value="F:ATP hydrolysis activity"/>
    <property type="evidence" value="ECO:0007669"/>
    <property type="project" value="InterPro"/>
</dbReference>
<evidence type="ECO:0000259" key="6">
    <source>
        <dbReference type="Pfam" id="PF00005"/>
    </source>
</evidence>
<reference evidence="8" key="1">
    <citation type="submission" date="2023-04" db="EMBL/GenBank/DDBJ databases">
        <title>Phytophthora lilii NBRC 32176.</title>
        <authorList>
            <person name="Ichikawa N."/>
            <person name="Sato H."/>
            <person name="Tonouchi N."/>
        </authorList>
    </citation>
    <scope>NUCLEOTIDE SEQUENCE</scope>
    <source>
        <strain evidence="8">NBRC 32176</strain>
    </source>
</reference>
<gene>
    <name evidence="8" type="ORF">Plil01_001833000</name>
</gene>
<evidence type="ECO:0000256" key="1">
    <source>
        <dbReference type="ARBA" id="ARBA00008575"/>
    </source>
</evidence>
<dbReference type="GO" id="GO:0005324">
    <property type="term" value="F:long-chain fatty acid transmembrane transporter activity"/>
    <property type="evidence" value="ECO:0007669"/>
    <property type="project" value="TreeGrafter"/>
</dbReference>
<keyword evidence="5" id="KW-0472">Membrane</keyword>
<name>A0A9W6YKW5_9STRA</name>